<comment type="caution">
    <text evidence="3">The sequence shown here is derived from an EMBL/GenBank/DDBJ whole genome shotgun (WGS) entry which is preliminary data.</text>
</comment>
<dbReference type="PATRIC" id="fig|1326980.6.peg.1765"/>
<keyword evidence="1" id="KW-0051">Antiviral defense</keyword>
<dbReference type="EMBL" id="ASRH01000014">
    <property type="protein sequence ID" value="EWG06576.1"/>
    <property type="molecule type" value="Genomic_DNA"/>
</dbReference>
<evidence type="ECO:0000313" key="3">
    <source>
        <dbReference type="EMBL" id="EWG06576.1"/>
    </source>
</evidence>
<name>W7KTN9_9CREN</name>
<feature type="domain" description="CRISPR type III-associated protein" evidence="2">
    <location>
        <begin position="28"/>
        <end position="235"/>
    </location>
</feature>
<dbReference type="InterPro" id="IPR013411">
    <property type="entry name" value="CRISPR-assoc_RAMP_Csx7"/>
</dbReference>
<gene>
    <name evidence="3" type="ORF">ASUL_08849</name>
</gene>
<dbReference type="InterPro" id="IPR005537">
    <property type="entry name" value="RAMP_III_fam"/>
</dbReference>
<dbReference type="InterPro" id="IPR052216">
    <property type="entry name" value="CRISPR_Csm3_endoribonuclease"/>
</dbReference>
<proteinExistence type="predicted"/>
<dbReference type="AlphaFoldDB" id="W7KTN9"/>
<dbReference type="Proteomes" id="UP000054284">
    <property type="component" value="Unassembled WGS sequence"/>
</dbReference>
<evidence type="ECO:0000259" key="2">
    <source>
        <dbReference type="Pfam" id="PF03787"/>
    </source>
</evidence>
<dbReference type="Pfam" id="PF03787">
    <property type="entry name" value="RAMPs"/>
    <property type="match status" value="1"/>
</dbReference>
<dbReference type="PANTHER" id="PTHR35579:SF6">
    <property type="entry name" value="DUF324 DOMAIN-CONTAINING PROTEIN"/>
    <property type="match status" value="1"/>
</dbReference>
<protein>
    <submittedName>
        <fullName evidence="3">CRISPR-associated RAMP protein</fullName>
    </submittedName>
</protein>
<sequence>MLAMTEPKNDFPLIRKDILVRKVKIYGKVETLSPLKVGKGGGETNPLSPATMQIIRTYGGKPLIPGSSWKGVFRSTGEKIAKVKGVYTCTGLSKQTCMDRTLKNYKNRKVLEIFQDYLASNNISEAIKLVWDYTCINCKIFGGPSIYSAVTILDSIAEKFKIGYRAMIAVNRKTGATSALAKVEYVEPGSIFPFTLIGNNLPNYALGYIIKIMRYINEGMIQVGGNKSRGFGFVKFNNLTLEVSDYSGGKLKALDEIDKEVKIELPKNEKAEDFFDKTKELEGCFDEVKIPFPKNTVHS</sequence>
<dbReference type="PANTHER" id="PTHR35579">
    <property type="entry name" value="CRISPR SYSTEM CMS ENDORIBONUCLEASE CSM3"/>
    <property type="match status" value="1"/>
</dbReference>
<dbReference type="NCBIfam" id="TIGR02581">
    <property type="entry name" value="cas_cyan_RAMP"/>
    <property type="match status" value="1"/>
</dbReference>
<keyword evidence="4" id="KW-1185">Reference proteome</keyword>
<reference evidence="3 4" key="1">
    <citation type="journal article" date="2014" name="Genome Announc.">
        <title>Draft Genome Sequence of the Sulfolobales Archaeon AZ1, Obtained through Metagenomic Analysis of a Mexican Hot Spring.</title>
        <authorList>
            <person name="Servin-Garciduenas L.E."/>
            <person name="Martinez-Romero E."/>
        </authorList>
    </citation>
    <scope>NUCLEOTIDE SEQUENCE [LARGE SCALE GENOMIC DNA]</scope>
    <source>
        <strain evidence="3">AZ1-illumnia</strain>
    </source>
</reference>
<dbReference type="GO" id="GO:0051607">
    <property type="term" value="P:defense response to virus"/>
    <property type="evidence" value="ECO:0007669"/>
    <property type="project" value="UniProtKB-KW"/>
</dbReference>
<evidence type="ECO:0000313" key="4">
    <source>
        <dbReference type="Proteomes" id="UP000054284"/>
    </source>
</evidence>
<organism evidence="3 4">
    <name type="scientific">Candidatus Aramenus sulfurataquae</name>
    <dbReference type="NCBI Taxonomy" id="1326980"/>
    <lineage>
        <taxon>Archaea</taxon>
        <taxon>Thermoproteota</taxon>
        <taxon>Thermoprotei</taxon>
        <taxon>Sulfolobales</taxon>
        <taxon>Sulfolobaceae</taxon>
        <taxon>Candidatus Aramenus</taxon>
    </lineage>
</organism>
<accession>W7KTN9</accession>
<evidence type="ECO:0000256" key="1">
    <source>
        <dbReference type="ARBA" id="ARBA00023118"/>
    </source>
</evidence>